<sequence>MIDLDVPIVHGPKDVANGPQIEKEIRMLVSSKHLSLASKVFKSMFQLGFTESKHLRKNGKLEMTLPDDDPVAFALLMCIVHAKNKLIPPEIDLPTLERLEISVDKYGFQESAQYWAESYIEKLGQGLPDGLCRELFAWLCISWVFRHADKFAVMTRTAIYYCPTLKMAEQLDGEKFLENLPIPKNVIEAIENARRSGIQTAFDRLYHFISSLRATSNAVDFCPRALSHCIATLLGSLERSALKQEV</sequence>
<accession>A0A9P7YU30</accession>
<organism evidence="1 2">
    <name type="scientific">Amylocarpus encephaloides</name>
    <dbReference type="NCBI Taxonomy" id="45428"/>
    <lineage>
        <taxon>Eukaryota</taxon>
        <taxon>Fungi</taxon>
        <taxon>Dikarya</taxon>
        <taxon>Ascomycota</taxon>
        <taxon>Pezizomycotina</taxon>
        <taxon>Leotiomycetes</taxon>
        <taxon>Helotiales</taxon>
        <taxon>Helotiales incertae sedis</taxon>
        <taxon>Amylocarpus</taxon>
    </lineage>
</organism>
<dbReference type="AlphaFoldDB" id="A0A9P7YU30"/>
<keyword evidence="2" id="KW-1185">Reference proteome</keyword>
<proteinExistence type="predicted"/>
<evidence type="ECO:0000313" key="2">
    <source>
        <dbReference type="Proteomes" id="UP000824998"/>
    </source>
</evidence>
<dbReference type="OrthoDB" id="5326346at2759"/>
<dbReference type="Gene3D" id="3.30.710.10">
    <property type="entry name" value="Potassium Channel Kv1.1, Chain A"/>
    <property type="match status" value="1"/>
</dbReference>
<name>A0A9P7YU30_9HELO</name>
<evidence type="ECO:0000313" key="1">
    <source>
        <dbReference type="EMBL" id="KAG9239666.1"/>
    </source>
</evidence>
<dbReference type="EMBL" id="MU251357">
    <property type="protein sequence ID" value="KAG9239666.1"/>
    <property type="molecule type" value="Genomic_DNA"/>
</dbReference>
<protein>
    <recommendedName>
        <fullName evidence="3">BTB domain-containing protein</fullName>
    </recommendedName>
</protein>
<gene>
    <name evidence="1" type="ORF">BJ875DRAFT_436421</name>
</gene>
<reference evidence="1" key="1">
    <citation type="journal article" date="2021" name="IMA Fungus">
        <title>Genomic characterization of three marine fungi, including Emericellopsis atlantica sp. nov. with signatures of a generalist lifestyle and marine biomass degradation.</title>
        <authorList>
            <person name="Hagestad O.C."/>
            <person name="Hou L."/>
            <person name="Andersen J.H."/>
            <person name="Hansen E.H."/>
            <person name="Altermark B."/>
            <person name="Li C."/>
            <person name="Kuhnert E."/>
            <person name="Cox R.J."/>
            <person name="Crous P.W."/>
            <person name="Spatafora J.W."/>
            <person name="Lail K."/>
            <person name="Amirebrahimi M."/>
            <person name="Lipzen A."/>
            <person name="Pangilinan J."/>
            <person name="Andreopoulos W."/>
            <person name="Hayes R.D."/>
            <person name="Ng V."/>
            <person name="Grigoriev I.V."/>
            <person name="Jackson S.A."/>
            <person name="Sutton T.D.S."/>
            <person name="Dobson A.D.W."/>
            <person name="Rama T."/>
        </authorList>
    </citation>
    <scope>NUCLEOTIDE SEQUENCE</scope>
    <source>
        <strain evidence="1">TRa018bII</strain>
    </source>
</reference>
<evidence type="ECO:0008006" key="3">
    <source>
        <dbReference type="Google" id="ProtNLM"/>
    </source>
</evidence>
<dbReference type="Proteomes" id="UP000824998">
    <property type="component" value="Unassembled WGS sequence"/>
</dbReference>
<comment type="caution">
    <text evidence="1">The sequence shown here is derived from an EMBL/GenBank/DDBJ whole genome shotgun (WGS) entry which is preliminary data.</text>
</comment>
<dbReference type="InterPro" id="IPR011333">
    <property type="entry name" value="SKP1/BTB/POZ_sf"/>
</dbReference>